<name>A0A1F7J4G7_9BACT</name>
<keyword evidence="1" id="KW-0812">Transmembrane</keyword>
<feature type="transmembrane region" description="Helical" evidence="1">
    <location>
        <begin position="221"/>
        <end position="239"/>
    </location>
</feature>
<evidence type="ECO:0000256" key="1">
    <source>
        <dbReference type="SAM" id="Phobius"/>
    </source>
</evidence>
<accession>A0A1F7J4G7</accession>
<dbReference type="Pfam" id="PF06691">
    <property type="entry name" value="DUF1189"/>
    <property type="match status" value="1"/>
</dbReference>
<evidence type="ECO:0000313" key="3">
    <source>
        <dbReference type="Proteomes" id="UP000178558"/>
    </source>
</evidence>
<keyword evidence="1" id="KW-0472">Membrane</keyword>
<feature type="transmembrane region" description="Helical" evidence="1">
    <location>
        <begin position="167"/>
        <end position="186"/>
    </location>
</feature>
<comment type="caution">
    <text evidence="2">The sequence shown here is derived from an EMBL/GenBank/DDBJ whole genome shotgun (WGS) entry which is preliminary data.</text>
</comment>
<organism evidence="2 3">
    <name type="scientific">Candidatus Roizmanbacteria bacterium RIFCSPLOWO2_01_FULL_40_42</name>
    <dbReference type="NCBI Taxonomy" id="1802066"/>
    <lineage>
        <taxon>Bacteria</taxon>
        <taxon>Candidatus Roizmaniibacteriota</taxon>
    </lineage>
</organism>
<evidence type="ECO:0000313" key="2">
    <source>
        <dbReference type="EMBL" id="OGK50503.1"/>
    </source>
</evidence>
<dbReference type="InterPro" id="IPR009574">
    <property type="entry name" value="DUF1189"/>
</dbReference>
<dbReference type="EMBL" id="MGAQ01000015">
    <property type="protein sequence ID" value="OGK50503.1"/>
    <property type="molecule type" value="Genomic_DNA"/>
</dbReference>
<dbReference type="AlphaFoldDB" id="A0A1F7J4G7"/>
<protein>
    <recommendedName>
        <fullName evidence="4">DUF1189 domain-containing protein</fullName>
    </recommendedName>
</protein>
<dbReference type="Proteomes" id="UP000178558">
    <property type="component" value="Unassembled WGS sequence"/>
</dbReference>
<keyword evidence="1" id="KW-1133">Transmembrane helix</keyword>
<proteinExistence type="predicted"/>
<feature type="transmembrane region" description="Helical" evidence="1">
    <location>
        <begin position="34"/>
        <end position="54"/>
    </location>
</feature>
<evidence type="ECO:0008006" key="4">
    <source>
        <dbReference type="Google" id="ProtNLM"/>
    </source>
</evidence>
<reference evidence="2 3" key="1">
    <citation type="journal article" date="2016" name="Nat. Commun.">
        <title>Thousands of microbial genomes shed light on interconnected biogeochemical processes in an aquifer system.</title>
        <authorList>
            <person name="Anantharaman K."/>
            <person name="Brown C.T."/>
            <person name="Hug L.A."/>
            <person name="Sharon I."/>
            <person name="Castelle C.J."/>
            <person name="Probst A.J."/>
            <person name="Thomas B.C."/>
            <person name="Singh A."/>
            <person name="Wilkins M.J."/>
            <person name="Karaoz U."/>
            <person name="Brodie E.L."/>
            <person name="Williams K.H."/>
            <person name="Hubbard S.S."/>
            <person name="Banfield J.F."/>
        </authorList>
    </citation>
    <scope>NUCLEOTIDE SEQUENCE [LARGE SCALE GENOMIC DNA]</scope>
</reference>
<sequence>MQKVKTFFHIFINSLLPQAPYYHKLIKTSISFSIKYFTALIYIVNFIFALLLIFRLNASGILPMKDAFLKTLDQYPKELSITVQNGTLQSNYGRPYFIWLDLNQKKRLLGVVDESASSSKIHQYDSSVLFTAKHIVFKTDNGLKEIPYGDNKVSIDKADATQLRVRAAGLFSSGLIILLLFFILVAPLIFTLMYLLYFFVLSLLAYFFFKIFSRKIKLSKAFQISLHAVTIPILVDYGLCLFRPEIARLPLIYLVFFILSFVFVASGIFEAYLDPVTRTHHKPH</sequence>
<feature type="transmembrane region" description="Helical" evidence="1">
    <location>
        <begin position="192"/>
        <end position="209"/>
    </location>
</feature>
<feature type="transmembrane region" description="Helical" evidence="1">
    <location>
        <begin position="251"/>
        <end position="273"/>
    </location>
</feature>
<gene>
    <name evidence="2" type="ORF">A3B50_01830</name>
</gene>